<organism evidence="4 5">
    <name type="scientific">Puccinia graminis f. sp. tritici</name>
    <dbReference type="NCBI Taxonomy" id="56615"/>
    <lineage>
        <taxon>Eukaryota</taxon>
        <taxon>Fungi</taxon>
        <taxon>Dikarya</taxon>
        <taxon>Basidiomycota</taxon>
        <taxon>Pucciniomycotina</taxon>
        <taxon>Pucciniomycetes</taxon>
        <taxon>Pucciniales</taxon>
        <taxon>Pucciniaceae</taxon>
        <taxon>Puccinia</taxon>
    </lineage>
</organism>
<evidence type="ECO:0000313" key="4">
    <source>
        <dbReference type="EMBL" id="KAA1077596.1"/>
    </source>
</evidence>
<feature type="domain" description="RING-type" evidence="3">
    <location>
        <begin position="82"/>
        <end position="124"/>
    </location>
</feature>
<evidence type="ECO:0000256" key="1">
    <source>
        <dbReference type="PROSITE-ProRule" id="PRU00175"/>
    </source>
</evidence>
<evidence type="ECO:0000256" key="2">
    <source>
        <dbReference type="SAM" id="SignalP"/>
    </source>
</evidence>
<keyword evidence="5" id="KW-1185">Reference proteome</keyword>
<dbReference type="InterPro" id="IPR045899">
    <property type="entry name" value="ATL71-like"/>
</dbReference>
<comment type="caution">
    <text evidence="4">The sequence shown here is derived from an EMBL/GenBank/DDBJ whole genome shotgun (WGS) entry which is preliminary data.</text>
</comment>
<dbReference type="GO" id="GO:0008270">
    <property type="term" value="F:zinc ion binding"/>
    <property type="evidence" value="ECO:0007669"/>
    <property type="project" value="UniProtKB-KW"/>
</dbReference>
<feature type="chain" id="PRO_5023132866" description="RING-type domain-containing protein" evidence="2">
    <location>
        <begin position="20"/>
        <end position="148"/>
    </location>
</feature>
<dbReference type="OrthoDB" id="8062037at2759"/>
<dbReference type="PANTHER" id="PTHR46719:SF7">
    <property type="entry name" value="RING-H2 FINGER PROTEIN ATL71-RELATED"/>
    <property type="match status" value="1"/>
</dbReference>
<evidence type="ECO:0000259" key="3">
    <source>
        <dbReference type="PROSITE" id="PS50089"/>
    </source>
</evidence>
<keyword evidence="2" id="KW-0732">Signal</keyword>
<gene>
    <name evidence="4" type="ORF">PGT21_012862</name>
</gene>
<protein>
    <recommendedName>
        <fullName evidence="3">RING-type domain-containing protein</fullName>
    </recommendedName>
</protein>
<dbReference type="PROSITE" id="PS50089">
    <property type="entry name" value="ZF_RING_2"/>
    <property type="match status" value="1"/>
</dbReference>
<proteinExistence type="predicted"/>
<dbReference type="Gene3D" id="3.30.40.10">
    <property type="entry name" value="Zinc/RING finger domain, C3HC4 (zinc finger)"/>
    <property type="match status" value="1"/>
</dbReference>
<feature type="signal peptide" evidence="2">
    <location>
        <begin position="1"/>
        <end position="19"/>
    </location>
</feature>
<accession>A0A5B0MNK5</accession>
<dbReference type="PANTHER" id="PTHR46719">
    <property type="entry name" value="TRANSCRIPTION FACTOR C2H2 FAMILY-RELATED"/>
    <property type="match status" value="1"/>
</dbReference>
<dbReference type="AlphaFoldDB" id="A0A5B0MNK5"/>
<keyword evidence="1" id="KW-0479">Metal-binding</keyword>
<sequence>MVRFLLLIVLLQAIRLISGLQIEPEDNQGRFKQLYNSCHQKMISSFQSMSVGLEELVEYSEYLLNFSDPKWKVDSVTDGIDCSICLERCKVYNKIKKCPNCSRPFHKRCIEKWEAKKPTCPVCRTITEQRLELKPYWKRMGFFRCYRD</sequence>
<dbReference type="EMBL" id="VSWC01000144">
    <property type="protein sequence ID" value="KAA1077596.1"/>
    <property type="molecule type" value="Genomic_DNA"/>
</dbReference>
<dbReference type="Proteomes" id="UP000324748">
    <property type="component" value="Unassembled WGS sequence"/>
</dbReference>
<reference evidence="4 5" key="1">
    <citation type="submission" date="2019-05" db="EMBL/GenBank/DDBJ databases">
        <title>Emergence of the Ug99 lineage of the wheat stem rust pathogen through somatic hybridization.</title>
        <authorList>
            <person name="Li F."/>
            <person name="Upadhyaya N.M."/>
            <person name="Sperschneider J."/>
            <person name="Matny O."/>
            <person name="Nguyen-Phuc H."/>
            <person name="Mago R."/>
            <person name="Raley C."/>
            <person name="Miller M.E."/>
            <person name="Silverstein K.A.T."/>
            <person name="Henningsen E."/>
            <person name="Hirsch C.D."/>
            <person name="Visser B."/>
            <person name="Pretorius Z.A."/>
            <person name="Steffenson B.J."/>
            <person name="Schwessinger B."/>
            <person name="Dodds P.N."/>
            <person name="Figueroa M."/>
        </authorList>
    </citation>
    <scope>NUCLEOTIDE SEQUENCE [LARGE SCALE GENOMIC DNA]</scope>
    <source>
        <strain evidence="4">21-0</strain>
    </source>
</reference>
<dbReference type="SMART" id="SM00184">
    <property type="entry name" value="RING"/>
    <property type="match status" value="1"/>
</dbReference>
<dbReference type="Pfam" id="PF13639">
    <property type="entry name" value="zf-RING_2"/>
    <property type="match status" value="1"/>
</dbReference>
<name>A0A5B0MNK5_PUCGR</name>
<dbReference type="InterPro" id="IPR013083">
    <property type="entry name" value="Znf_RING/FYVE/PHD"/>
</dbReference>
<dbReference type="SUPFAM" id="SSF57850">
    <property type="entry name" value="RING/U-box"/>
    <property type="match status" value="1"/>
</dbReference>
<keyword evidence="1" id="KW-0862">Zinc</keyword>
<evidence type="ECO:0000313" key="5">
    <source>
        <dbReference type="Proteomes" id="UP000324748"/>
    </source>
</evidence>
<dbReference type="InterPro" id="IPR001841">
    <property type="entry name" value="Znf_RING"/>
</dbReference>
<keyword evidence="1" id="KW-0863">Zinc-finger</keyword>